<feature type="non-terminal residue" evidence="2">
    <location>
        <position position="1"/>
    </location>
</feature>
<dbReference type="InterPro" id="IPR050952">
    <property type="entry name" value="TRIM-NHL_E3_ligases"/>
</dbReference>
<reference evidence="2" key="1">
    <citation type="submission" date="2018-05" db="EMBL/GenBank/DDBJ databases">
        <authorList>
            <person name="Lanie J.A."/>
            <person name="Ng W.-L."/>
            <person name="Kazmierczak K.M."/>
            <person name="Andrzejewski T.M."/>
            <person name="Davidsen T.M."/>
            <person name="Wayne K.J."/>
            <person name="Tettelin H."/>
            <person name="Glass J.I."/>
            <person name="Rusch D."/>
            <person name="Podicherti R."/>
            <person name="Tsui H.-C.T."/>
            <person name="Winkler M.E."/>
        </authorList>
    </citation>
    <scope>NUCLEOTIDE SEQUENCE</scope>
</reference>
<dbReference type="InterPro" id="IPR011042">
    <property type="entry name" value="6-blade_b-propeller_TolB-like"/>
</dbReference>
<dbReference type="GO" id="GO:0008270">
    <property type="term" value="F:zinc ion binding"/>
    <property type="evidence" value="ECO:0007669"/>
    <property type="project" value="UniProtKB-KW"/>
</dbReference>
<dbReference type="InterPro" id="IPR001258">
    <property type="entry name" value="NHL_repeat"/>
</dbReference>
<organism evidence="2">
    <name type="scientific">marine metagenome</name>
    <dbReference type="NCBI Taxonomy" id="408172"/>
    <lineage>
        <taxon>unclassified sequences</taxon>
        <taxon>metagenomes</taxon>
        <taxon>ecological metagenomes</taxon>
    </lineage>
</organism>
<dbReference type="InterPro" id="IPR036770">
    <property type="entry name" value="Ankyrin_rpt-contain_sf"/>
</dbReference>
<name>A0A382J881_9ZZZZ</name>
<sequence length="349" mass="36991">DNNRVQKFTSEGAFISTWGTKGGEFDNPVGVAVASDGSVYVAVYERKFPSDTFFHRIQKFTSEGAFISTWGTEGTGDGEFDSPHDVAVTSDGSVYVADTYNHRIQKFTSDGVFVSKWGTEGYGDGQFNIPNGVAVASDGSVYVAESGNGRIQKFLPCSVPLIAAITSALEAEDEEGYQSERSVVVNHLAAGTDPNQKFTEISGEQGEEGGLYPLHLVISTCYANELGTALGEIDLPGNHADRCTDLAELLIESGADINLPTESVLGSSPLHLAALHGQLDLAKLLVNAGASVNQLDLGESTPLDSTAMARLTIASFALWGMEDLMNESAVDEIAELLTERGGVSNNPIP</sequence>
<gene>
    <name evidence="2" type="ORF">METZ01_LOCUS261238</name>
</gene>
<dbReference type="PANTHER" id="PTHR24104">
    <property type="entry name" value="E3 UBIQUITIN-PROTEIN LIGASE NHLRC1-RELATED"/>
    <property type="match status" value="1"/>
</dbReference>
<evidence type="ECO:0000313" key="2">
    <source>
        <dbReference type="EMBL" id="SVC08384.1"/>
    </source>
</evidence>
<dbReference type="PROSITE" id="PS50297">
    <property type="entry name" value="ANK_REP_REGION"/>
    <property type="match status" value="1"/>
</dbReference>
<dbReference type="Gene3D" id="1.25.40.20">
    <property type="entry name" value="Ankyrin repeat-containing domain"/>
    <property type="match status" value="1"/>
</dbReference>
<evidence type="ECO:0000256" key="1">
    <source>
        <dbReference type="ARBA" id="ARBA00022737"/>
    </source>
</evidence>
<dbReference type="SMART" id="SM00248">
    <property type="entry name" value="ANK"/>
    <property type="match status" value="2"/>
</dbReference>
<dbReference type="InterPro" id="IPR002110">
    <property type="entry name" value="Ankyrin_rpt"/>
</dbReference>
<dbReference type="SUPFAM" id="SSF63829">
    <property type="entry name" value="Calcium-dependent phosphotriesterase"/>
    <property type="match status" value="1"/>
</dbReference>
<dbReference type="PANTHER" id="PTHR24104:SF25">
    <property type="entry name" value="PROTEIN LIN-41"/>
    <property type="match status" value="1"/>
</dbReference>
<dbReference type="Pfam" id="PF12796">
    <property type="entry name" value="Ank_2"/>
    <property type="match status" value="1"/>
</dbReference>
<accession>A0A382J881</accession>
<dbReference type="SUPFAM" id="SSF48403">
    <property type="entry name" value="Ankyrin repeat"/>
    <property type="match status" value="1"/>
</dbReference>
<dbReference type="EMBL" id="UINC01072615">
    <property type="protein sequence ID" value="SVC08384.1"/>
    <property type="molecule type" value="Genomic_DNA"/>
</dbReference>
<protein>
    <submittedName>
        <fullName evidence="2">Uncharacterized protein</fullName>
    </submittedName>
</protein>
<dbReference type="PROSITE" id="PS50088">
    <property type="entry name" value="ANK_REPEAT"/>
    <property type="match status" value="1"/>
</dbReference>
<dbReference type="Pfam" id="PF01436">
    <property type="entry name" value="NHL"/>
    <property type="match status" value="2"/>
</dbReference>
<dbReference type="PROSITE" id="PS51125">
    <property type="entry name" value="NHL"/>
    <property type="match status" value="3"/>
</dbReference>
<keyword evidence="1" id="KW-0677">Repeat</keyword>
<dbReference type="Gene3D" id="2.120.10.30">
    <property type="entry name" value="TolB, C-terminal domain"/>
    <property type="match status" value="2"/>
</dbReference>
<dbReference type="AlphaFoldDB" id="A0A382J881"/>
<feature type="non-terminal residue" evidence="2">
    <location>
        <position position="349"/>
    </location>
</feature>
<proteinExistence type="predicted"/>